<proteinExistence type="predicted"/>
<keyword evidence="2" id="KW-0812">Transmembrane</keyword>
<keyword evidence="2" id="KW-0472">Membrane</keyword>
<sequence length="84" mass="8919">MAEELPTPEDETGSQPTESGLTPEEIAYMERVQKKRLVIVIIAGIVVLILGFLAGQNLSSLKSAADGLDVLLTGAPMAPTNWVI</sequence>
<protein>
    <submittedName>
        <fullName evidence="3">Uncharacterized protein</fullName>
    </submittedName>
</protein>
<organism evidence="3 4">
    <name type="scientific">Ancrocorticia populi</name>
    <dbReference type="NCBI Taxonomy" id="2175228"/>
    <lineage>
        <taxon>Bacteria</taxon>
        <taxon>Bacillati</taxon>
        <taxon>Actinomycetota</taxon>
        <taxon>Actinomycetes</taxon>
        <taxon>Actinomycetales</taxon>
        <taxon>Actinomycetaceae</taxon>
        <taxon>Ancrocorticia</taxon>
    </lineage>
</organism>
<accession>A0A2V1K5I2</accession>
<gene>
    <name evidence="3" type="ORF">DD236_10440</name>
</gene>
<name>A0A2V1K5I2_9ACTO</name>
<keyword evidence="4" id="KW-1185">Reference proteome</keyword>
<evidence type="ECO:0000256" key="1">
    <source>
        <dbReference type="SAM" id="MobiDB-lite"/>
    </source>
</evidence>
<evidence type="ECO:0000313" key="3">
    <source>
        <dbReference type="EMBL" id="PWF25840.1"/>
    </source>
</evidence>
<evidence type="ECO:0000256" key="2">
    <source>
        <dbReference type="SAM" id="Phobius"/>
    </source>
</evidence>
<feature type="compositionally biased region" description="Acidic residues" evidence="1">
    <location>
        <begin position="1"/>
        <end position="12"/>
    </location>
</feature>
<dbReference type="RefSeq" id="WP_109094329.1">
    <property type="nucleotide sequence ID" value="NZ_JBQDCU010000010.1"/>
</dbReference>
<evidence type="ECO:0000313" key="4">
    <source>
        <dbReference type="Proteomes" id="UP000245283"/>
    </source>
</evidence>
<feature type="region of interest" description="Disordered" evidence="1">
    <location>
        <begin position="1"/>
        <end position="23"/>
    </location>
</feature>
<dbReference type="Proteomes" id="UP000245283">
    <property type="component" value="Unassembled WGS sequence"/>
</dbReference>
<dbReference type="EMBL" id="QETB01000005">
    <property type="protein sequence ID" value="PWF25840.1"/>
    <property type="molecule type" value="Genomic_DNA"/>
</dbReference>
<comment type="caution">
    <text evidence="3">The sequence shown here is derived from an EMBL/GenBank/DDBJ whole genome shotgun (WGS) entry which is preliminary data.</text>
</comment>
<reference evidence="4" key="1">
    <citation type="submission" date="2018-05" db="EMBL/GenBank/DDBJ databases">
        <authorList>
            <person name="Li Y."/>
        </authorList>
    </citation>
    <scope>NUCLEOTIDE SEQUENCE [LARGE SCALE GENOMIC DNA]</scope>
    <source>
        <strain evidence="4">sk1b4</strain>
    </source>
</reference>
<keyword evidence="2" id="KW-1133">Transmembrane helix</keyword>
<feature type="transmembrane region" description="Helical" evidence="2">
    <location>
        <begin position="37"/>
        <end position="55"/>
    </location>
</feature>
<dbReference type="AlphaFoldDB" id="A0A2V1K5I2"/>